<dbReference type="AlphaFoldDB" id="A0A844H2T9"/>
<dbReference type="OrthoDB" id="7755204at2"/>
<keyword evidence="2" id="KW-1185">Reference proteome</keyword>
<reference evidence="1 2" key="1">
    <citation type="submission" date="2019-11" db="EMBL/GenBank/DDBJ databases">
        <authorList>
            <person name="Dong K."/>
        </authorList>
    </citation>
    <scope>NUCLEOTIDE SEQUENCE [LARGE SCALE GENOMIC DNA]</scope>
    <source>
        <strain evidence="1 2">JCM 17370</strain>
    </source>
</reference>
<sequence>MALNLDFCFADETALIVAGWSSDLWLDLELYLDEARLRPRLVTRHARRDLRTAEKFGVLAVFDLDGLDIAGSATVHIKSGHEFLEIHPERLVTDQLRLVEIGVDELFFAWLRLLAAGELADPQGDLAQAAVARLRFAPLLPRESDDFGLGIDRCMIDGAGQGLASGWFLPAIAQTEPLLALAMDDQQICRVELFAGALPRADLAPYGTRYRFTGDDGYCGGFLLRQPLRGPVRMLFIVPGQENAAGVLAPAATLPADDFAAELCQVRLDLPVPALQRRLRSAMLDPLPGWQPPASLPSARPGGSVLLVLDHDLADHDLRDVLRRIGQRLQRPIELFLLREALSRPLVEAIEGATRELPHGLRLRGAAPGLDLPGAGAETLLFGRSSTLFQLPALAGVFQPLGPQPFHLCALDAIGAIGGAPGDLAARFQRDLLPFALLGPTASLLALLAQAPRPYLTEEARLRHVAERLLQAGLTEAEALPGTLHFTGRSGPCARLLPGGMDLHLYDAESRKLMEALAA</sequence>
<name>A0A844H2T9_9RHOB</name>
<accession>A0A844H2T9</accession>
<evidence type="ECO:0000313" key="2">
    <source>
        <dbReference type="Proteomes" id="UP000442533"/>
    </source>
</evidence>
<protein>
    <submittedName>
        <fullName evidence="1">Uncharacterized protein</fullName>
    </submittedName>
</protein>
<proteinExistence type="predicted"/>
<organism evidence="1 2">
    <name type="scientific">Paracoccus limosus</name>
    <dbReference type="NCBI Taxonomy" id="913252"/>
    <lineage>
        <taxon>Bacteria</taxon>
        <taxon>Pseudomonadati</taxon>
        <taxon>Pseudomonadota</taxon>
        <taxon>Alphaproteobacteria</taxon>
        <taxon>Rhodobacterales</taxon>
        <taxon>Paracoccaceae</taxon>
        <taxon>Paracoccus</taxon>
    </lineage>
</organism>
<dbReference type="Proteomes" id="UP000442533">
    <property type="component" value="Unassembled WGS sequence"/>
</dbReference>
<evidence type="ECO:0000313" key="1">
    <source>
        <dbReference type="EMBL" id="MTH35239.1"/>
    </source>
</evidence>
<dbReference type="RefSeq" id="WP_155064788.1">
    <property type="nucleotide sequence ID" value="NZ_WMIF01000015.1"/>
</dbReference>
<dbReference type="EMBL" id="WMIF01000015">
    <property type="protein sequence ID" value="MTH35239.1"/>
    <property type="molecule type" value="Genomic_DNA"/>
</dbReference>
<comment type="caution">
    <text evidence="1">The sequence shown here is derived from an EMBL/GenBank/DDBJ whole genome shotgun (WGS) entry which is preliminary data.</text>
</comment>
<gene>
    <name evidence="1" type="ORF">GL279_11570</name>
</gene>